<accession>A0A1C0B582</accession>
<name>A0A1C0B582_9BACT</name>
<gene>
    <name evidence="1" type="ORF">AAX29_01833</name>
</gene>
<proteinExistence type="predicted"/>
<dbReference type="Proteomes" id="UP000093281">
    <property type="component" value="Unassembled WGS sequence"/>
</dbReference>
<protein>
    <submittedName>
        <fullName evidence="1">Uncharacterized protein</fullName>
    </submittedName>
</protein>
<evidence type="ECO:0000313" key="2">
    <source>
        <dbReference type="Proteomes" id="UP000093281"/>
    </source>
</evidence>
<dbReference type="EMBL" id="LCUJ01000009">
    <property type="protein sequence ID" value="OCL97680.1"/>
    <property type="molecule type" value="Genomic_DNA"/>
</dbReference>
<evidence type="ECO:0000313" key="1">
    <source>
        <dbReference type="EMBL" id="OCL97680.1"/>
    </source>
</evidence>
<comment type="caution">
    <text evidence="1">The sequence shown here is derived from an EMBL/GenBank/DDBJ whole genome shotgun (WGS) entry which is preliminary data.</text>
</comment>
<organism evidence="1 2">
    <name type="scientific">Aliarcobacter thereius</name>
    <dbReference type="NCBI Taxonomy" id="544718"/>
    <lineage>
        <taxon>Bacteria</taxon>
        <taxon>Pseudomonadati</taxon>
        <taxon>Campylobacterota</taxon>
        <taxon>Epsilonproteobacteria</taxon>
        <taxon>Campylobacterales</taxon>
        <taxon>Arcobacteraceae</taxon>
        <taxon>Aliarcobacter</taxon>
    </lineage>
</organism>
<reference evidence="2" key="1">
    <citation type="submission" date="2015-05" db="EMBL/GenBank/DDBJ databases">
        <authorList>
            <person name="Rovetto F."/>
            <person name="Cocolin L."/>
            <person name="Illeghems K."/>
            <person name="Van Nieuwerburgh F."/>
            <person name="Houf K."/>
        </authorList>
    </citation>
    <scope>NUCLEOTIDE SEQUENCE [LARGE SCALE GENOMIC DNA]</scope>
    <source>
        <strain evidence="2">DU22</strain>
    </source>
</reference>
<sequence>MIDLLEENLKNSKDNNLLLKSLLDKDLNKKNKFDLSTKKAACKYLNCSKEALNNSIDKGVLMQNVHYRYNGRRTWIFSKSMLEPLVGKL</sequence>
<dbReference type="AlphaFoldDB" id="A0A1C0B582"/>